<evidence type="ECO:0000256" key="3">
    <source>
        <dbReference type="ARBA" id="ARBA00022490"/>
    </source>
</evidence>
<dbReference type="InterPro" id="IPR027012">
    <property type="entry name" value="Enkurin_dom"/>
</dbReference>
<evidence type="ECO:0000256" key="4">
    <source>
        <dbReference type="ARBA" id="ARBA00023212"/>
    </source>
</evidence>
<accession>A0A0L7RE89</accession>
<keyword evidence="9" id="KW-1185">Reference proteome</keyword>
<dbReference type="OrthoDB" id="10264920at2759"/>
<evidence type="ECO:0000256" key="2">
    <source>
        <dbReference type="ARBA" id="ARBA00004245"/>
    </source>
</evidence>
<comment type="subcellular location">
    <subcellularLocation>
        <location evidence="1">Cell projection</location>
        <location evidence="1">Cilium</location>
    </subcellularLocation>
    <subcellularLocation>
        <location evidence="2">Cytoplasm</location>
        <location evidence="2">Cytoskeleton</location>
    </subcellularLocation>
</comment>
<keyword evidence="5" id="KW-0966">Cell projection</keyword>
<dbReference type="AlphaFoldDB" id="A0A0L7RE89"/>
<dbReference type="Pfam" id="PF13864">
    <property type="entry name" value="Enkurin"/>
    <property type="match status" value="1"/>
</dbReference>
<name>A0A0L7RE89_9HYME</name>
<evidence type="ECO:0000256" key="6">
    <source>
        <dbReference type="SAM" id="MobiDB-lite"/>
    </source>
</evidence>
<dbReference type="GO" id="GO:0005881">
    <property type="term" value="C:cytoplasmic microtubule"/>
    <property type="evidence" value="ECO:0007669"/>
    <property type="project" value="TreeGrafter"/>
</dbReference>
<keyword evidence="4" id="KW-0206">Cytoskeleton</keyword>
<reference evidence="8 9" key="1">
    <citation type="submission" date="2015-07" db="EMBL/GenBank/DDBJ databases">
        <title>The genome of Habropoda laboriosa.</title>
        <authorList>
            <person name="Pan H."/>
            <person name="Kapheim K."/>
        </authorList>
    </citation>
    <scope>NUCLEOTIDE SEQUENCE [LARGE SCALE GENOMIC DNA]</scope>
    <source>
        <strain evidence="8">0110345459</strain>
    </source>
</reference>
<dbReference type="Proteomes" id="UP000053825">
    <property type="component" value="Unassembled WGS sequence"/>
</dbReference>
<dbReference type="STRING" id="597456.A0A0L7RE89"/>
<feature type="domain" description="Enkurin" evidence="7">
    <location>
        <begin position="296"/>
        <end position="388"/>
    </location>
</feature>
<dbReference type="PANTHER" id="PTHR21490">
    <property type="entry name" value="ENKURIN-RELATED"/>
    <property type="match status" value="1"/>
</dbReference>
<feature type="region of interest" description="Disordered" evidence="6">
    <location>
        <begin position="214"/>
        <end position="236"/>
    </location>
</feature>
<sequence>MTTLKGIFPNLKPVKGKNFIHENVKNLRRMKQHFHISKEAEEIPKLQVHNWKKVISNNSNNNRNHSRNVLSKMNSNCRIKKNEGNDKNSIVNNKLDEQELHKKSNTSMLNKSNVFIKETTHSTNENVLFMQRNKQHKGLRKSIQKVHEKPSVHPNLSYTLVEDIDNTKIPIKVKNQGIQTLNPKEIDDLYSEGTIKYPSKNYLNYDETINKNETNEQIDTSSRNITNSPLDRGDVQNIQNKNDVKNSKLSSKEEIDFIKLNKERTFMANKIATQMNNSNNAPPTNYRLGVVPKYIKSRKETQEKAQKAKAEEIDSNCPNGHVPLPDCERKETLRILKKNYQDYVNELNMMPIKVDTLRAQQRKIEIEKQLNKLEEGMKVFSRPKVYVKMNT</sequence>
<dbReference type="GO" id="GO:0005929">
    <property type="term" value="C:cilium"/>
    <property type="evidence" value="ECO:0007669"/>
    <property type="project" value="UniProtKB-SubCell"/>
</dbReference>
<dbReference type="PANTHER" id="PTHR21490:SF2">
    <property type="entry name" value="ENKURIN DOMAIN-CONTAINING PROTEIN 1"/>
    <property type="match status" value="1"/>
</dbReference>
<organism evidence="8 9">
    <name type="scientific">Habropoda laboriosa</name>
    <dbReference type="NCBI Taxonomy" id="597456"/>
    <lineage>
        <taxon>Eukaryota</taxon>
        <taxon>Metazoa</taxon>
        <taxon>Ecdysozoa</taxon>
        <taxon>Arthropoda</taxon>
        <taxon>Hexapoda</taxon>
        <taxon>Insecta</taxon>
        <taxon>Pterygota</taxon>
        <taxon>Neoptera</taxon>
        <taxon>Endopterygota</taxon>
        <taxon>Hymenoptera</taxon>
        <taxon>Apocrita</taxon>
        <taxon>Aculeata</taxon>
        <taxon>Apoidea</taxon>
        <taxon>Anthophila</taxon>
        <taxon>Apidae</taxon>
        <taxon>Habropoda</taxon>
    </lineage>
</organism>
<feature type="compositionally biased region" description="Polar residues" evidence="6">
    <location>
        <begin position="215"/>
        <end position="229"/>
    </location>
</feature>
<evidence type="ECO:0000313" key="9">
    <source>
        <dbReference type="Proteomes" id="UP000053825"/>
    </source>
</evidence>
<dbReference type="EMBL" id="KQ414612">
    <property type="protein sequence ID" value="KOC69135.1"/>
    <property type="molecule type" value="Genomic_DNA"/>
</dbReference>
<gene>
    <name evidence="8" type="ORF">WH47_07586</name>
</gene>
<evidence type="ECO:0000256" key="5">
    <source>
        <dbReference type="ARBA" id="ARBA00023273"/>
    </source>
</evidence>
<keyword evidence="3" id="KW-0963">Cytoplasm</keyword>
<dbReference type="PROSITE" id="PS51665">
    <property type="entry name" value="ENKURIN"/>
    <property type="match status" value="1"/>
</dbReference>
<dbReference type="InterPro" id="IPR052102">
    <property type="entry name" value="Enkurin_domain-protein"/>
</dbReference>
<evidence type="ECO:0000313" key="8">
    <source>
        <dbReference type="EMBL" id="KOC69135.1"/>
    </source>
</evidence>
<evidence type="ECO:0000259" key="7">
    <source>
        <dbReference type="PROSITE" id="PS51665"/>
    </source>
</evidence>
<proteinExistence type="predicted"/>
<protein>
    <submittedName>
        <fullName evidence="8">Uncharacterized protein C16orf48 like protein</fullName>
    </submittedName>
</protein>
<evidence type="ECO:0000256" key="1">
    <source>
        <dbReference type="ARBA" id="ARBA00004138"/>
    </source>
</evidence>